<dbReference type="OrthoDB" id="1878965at2759"/>
<sequence length="152" mass="17074">MSMVTDEIRRSATEFYVGNELCQEKSKVLLREVGLPAGLLPMEDMEECGYVKDTGFVWLKSKKKTEHKFQEIGKLVQYGCEVTANVEQNKIKKLTGVKAKEMLLWVTISEISVDDPPTGKIYFKSSLGVGKTFPVSAFEVAEEKNTTDVKEV</sequence>
<gene>
    <name evidence="1" type="ORF">CEURO_LOCUS10367</name>
</gene>
<dbReference type="PANTHER" id="PTHR31676">
    <property type="entry name" value="T31J12.3 PROTEIN-RELATED"/>
    <property type="match status" value="1"/>
</dbReference>
<dbReference type="Proteomes" id="UP001152484">
    <property type="component" value="Unassembled WGS sequence"/>
</dbReference>
<dbReference type="Gene3D" id="2.30.240.10">
    <property type="entry name" value="At5g01610-like"/>
    <property type="match status" value="1"/>
</dbReference>
<evidence type="ECO:0000313" key="1">
    <source>
        <dbReference type="EMBL" id="CAH9088136.1"/>
    </source>
</evidence>
<name>A0A9P1E9J7_CUSEU</name>
<evidence type="ECO:0000313" key="2">
    <source>
        <dbReference type="Proteomes" id="UP001152484"/>
    </source>
</evidence>
<dbReference type="EMBL" id="CAMAPE010000019">
    <property type="protein sequence ID" value="CAH9088136.1"/>
    <property type="molecule type" value="Genomic_DNA"/>
</dbReference>
<dbReference type="InterPro" id="IPR007493">
    <property type="entry name" value="DUF538"/>
</dbReference>
<comment type="caution">
    <text evidence="1">The sequence shown here is derived from an EMBL/GenBank/DDBJ whole genome shotgun (WGS) entry which is preliminary data.</text>
</comment>
<keyword evidence="2" id="KW-1185">Reference proteome</keyword>
<dbReference type="PANTHER" id="PTHR31676:SF10">
    <property type="entry name" value="EXPRESSED PROTEIN"/>
    <property type="match status" value="1"/>
</dbReference>
<protein>
    <submittedName>
        <fullName evidence="1">Uncharacterized protein</fullName>
    </submittedName>
</protein>
<organism evidence="1 2">
    <name type="scientific">Cuscuta europaea</name>
    <name type="common">European dodder</name>
    <dbReference type="NCBI Taxonomy" id="41803"/>
    <lineage>
        <taxon>Eukaryota</taxon>
        <taxon>Viridiplantae</taxon>
        <taxon>Streptophyta</taxon>
        <taxon>Embryophyta</taxon>
        <taxon>Tracheophyta</taxon>
        <taxon>Spermatophyta</taxon>
        <taxon>Magnoliopsida</taxon>
        <taxon>eudicotyledons</taxon>
        <taxon>Gunneridae</taxon>
        <taxon>Pentapetalae</taxon>
        <taxon>asterids</taxon>
        <taxon>lamiids</taxon>
        <taxon>Solanales</taxon>
        <taxon>Convolvulaceae</taxon>
        <taxon>Cuscuteae</taxon>
        <taxon>Cuscuta</taxon>
        <taxon>Cuscuta subgen. Cuscuta</taxon>
    </lineage>
</organism>
<accession>A0A9P1E9J7</accession>
<dbReference type="AlphaFoldDB" id="A0A9P1E9J7"/>
<dbReference type="InterPro" id="IPR036758">
    <property type="entry name" value="At5g01610-like"/>
</dbReference>
<reference evidence="1" key="1">
    <citation type="submission" date="2022-07" db="EMBL/GenBank/DDBJ databases">
        <authorList>
            <person name="Macas J."/>
            <person name="Novak P."/>
            <person name="Neumann P."/>
        </authorList>
    </citation>
    <scope>NUCLEOTIDE SEQUENCE</scope>
</reference>
<dbReference type="SUPFAM" id="SSF141562">
    <property type="entry name" value="At5g01610-like"/>
    <property type="match status" value="1"/>
</dbReference>
<dbReference type="Pfam" id="PF04398">
    <property type="entry name" value="DUF538"/>
    <property type="match status" value="1"/>
</dbReference>
<proteinExistence type="predicted"/>